<dbReference type="Pfam" id="PF00015">
    <property type="entry name" value="MCPsignal"/>
    <property type="match status" value="1"/>
</dbReference>
<evidence type="ECO:0000256" key="3">
    <source>
        <dbReference type="PROSITE-ProRule" id="PRU00284"/>
    </source>
</evidence>
<dbReference type="InterPro" id="IPR051310">
    <property type="entry name" value="MCP_chemotaxis"/>
</dbReference>
<dbReference type="GO" id="GO:0004888">
    <property type="term" value="F:transmembrane signaling receptor activity"/>
    <property type="evidence" value="ECO:0007669"/>
    <property type="project" value="TreeGrafter"/>
</dbReference>
<gene>
    <name evidence="7" type="ORF">CJ668_07640</name>
</gene>
<feature type="coiled-coil region" evidence="4">
    <location>
        <begin position="354"/>
        <end position="427"/>
    </location>
</feature>
<feature type="transmembrane region" description="Helical" evidence="5">
    <location>
        <begin position="194"/>
        <end position="213"/>
    </location>
</feature>
<dbReference type="EMBL" id="NXGD01000008">
    <property type="protein sequence ID" value="PRN00120.1"/>
    <property type="molecule type" value="Genomic_DNA"/>
</dbReference>
<sequence length="675" mass="75628">MMEGLNFTIAKKMMLFAIVIFVTIFITGVLKFNNLLNTEKNFNIFKDRAVAGKFYVLEVERELNFVARNSRDIMLGNAYENNIKNLEKSRNNIIKSFDGLLQTSQNEAEKNVVLEVKKTVLDFIEDGYKKMKSLETVERTPEVLAAMYQAYKKDATPLANKSRENFSKLIKEKEEDYKFQSELYNKQMKGLKNIIIIESLVLILIVILSLLLLSRDIIQSLNKFKKGLTSFFDFMNKHNSKVEYIDIKNSDEFGAMAKVVNENIKIIENRTLEDKRLIDDVFVVVNRVKHGYYSQLIKEDTSDEILSTLKNSINDMISSTKQNFIQVNNILEEYVKYNYREELKLDGIEKGGVFEALINNINQLRSAINEMLKKDKLNGLILDKSSNELLINVDKLNNSSNDAAARLEETAAALEEVTSSIANSNNKISEMSNIAKDVTNAASLGEELANKTVLSMDEINVQVNLVNEAISVIDQIAFQTNILSLNAAVEAATAGEAGKGFAVVAQEVRNLASRSAEAAKEIKNIVESATSKANDGKQIASSMIEGYKGLNSSINQTISLIQDITSSSKEQQKGVEQINDAVSSLDKQTQENANIARVASDIAAEASSMAKKILENANSKEFSGKNSVEDDFVKMFKNSKKDISSTLNSNENKVEKIENKKVEDTKTNVDEWESF</sequence>
<dbReference type="Gene3D" id="1.10.287.950">
    <property type="entry name" value="Methyl-accepting chemotaxis protein"/>
    <property type="match status" value="1"/>
</dbReference>
<dbReference type="PANTHER" id="PTHR43531:SF11">
    <property type="entry name" value="METHYL-ACCEPTING CHEMOTAXIS PROTEIN 3"/>
    <property type="match status" value="1"/>
</dbReference>
<evidence type="ECO:0000256" key="5">
    <source>
        <dbReference type="SAM" id="Phobius"/>
    </source>
</evidence>
<dbReference type="SUPFAM" id="SSF58104">
    <property type="entry name" value="Methyl-accepting chemotaxis protein (MCP) signaling domain"/>
    <property type="match status" value="1"/>
</dbReference>
<evidence type="ECO:0000259" key="6">
    <source>
        <dbReference type="PROSITE" id="PS50111"/>
    </source>
</evidence>
<evidence type="ECO:0000313" key="8">
    <source>
        <dbReference type="Proteomes" id="UP000238811"/>
    </source>
</evidence>
<keyword evidence="4" id="KW-0175">Coiled coil</keyword>
<comment type="caution">
    <text evidence="7">The sequence shown here is derived from an EMBL/GenBank/DDBJ whole genome shotgun (WGS) entry which is preliminary data.</text>
</comment>
<dbReference type="GO" id="GO:0006935">
    <property type="term" value="P:chemotaxis"/>
    <property type="evidence" value="ECO:0007669"/>
    <property type="project" value="UniProtKB-KW"/>
</dbReference>
<accession>A0A2S9TMR4</accession>
<keyword evidence="5" id="KW-1133">Transmembrane helix</keyword>
<dbReference type="PROSITE" id="PS50111">
    <property type="entry name" value="CHEMOTAXIS_TRANSDUC_2"/>
    <property type="match status" value="1"/>
</dbReference>
<comment type="similarity">
    <text evidence="2">Belongs to the methyl-accepting chemotaxis (MCP) protein family.</text>
</comment>
<protein>
    <submittedName>
        <fullName evidence="7">Chemotaxis protein</fullName>
    </submittedName>
</protein>
<reference evidence="7 8" key="1">
    <citation type="submission" date="2017-09" db="EMBL/GenBank/DDBJ databases">
        <title>Reassesment of A. cryaerophilus.</title>
        <authorList>
            <person name="Perez-Cataluna A."/>
            <person name="Collado L."/>
            <person name="Salgado O."/>
            <person name="Lefinanco V."/>
            <person name="Figueras M.J."/>
        </authorList>
    </citation>
    <scope>NUCLEOTIDE SEQUENCE [LARGE SCALE GENOMIC DNA]</scope>
    <source>
        <strain evidence="7 8">LMG 10229</strain>
    </source>
</reference>
<dbReference type="Gene3D" id="6.10.340.10">
    <property type="match status" value="1"/>
</dbReference>
<organism evidence="7 8">
    <name type="scientific">Aliarcobacter cryaerophilus</name>
    <dbReference type="NCBI Taxonomy" id="28198"/>
    <lineage>
        <taxon>Bacteria</taxon>
        <taxon>Pseudomonadati</taxon>
        <taxon>Campylobacterota</taxon>
        <taxon>Epsilonproteobacteria</taxon>
        <taxon>Campylobacterales</taxon>
        <taxon>Arcobacteraceae</taxon>
        <taxon>Aliarcobacter</taxon>
    </lineage>
</organism>
<dbReference type="SMART" id="SM00283">
    <property type="entry name" value="MA"/>
    <property type="match status" value="1"/>
</dbReference>
<name>A0A2S9TMR4_9BACT</name>
<keyword evidence="1" id="KW-0145">Chemotaxis</keyword>
<evidence type="ECO:0000313" key="7">
    <source>
        <dbReference type="EMBL" id="PRN00120.1"/>
    </source>
</evidence>
<evidence type="ECO:0000256" key="4">
    <source>
        <dbReference type="SAM" id="Coils"/>
    </source>
</evidence>
<dbReference type="GO" id="GO:0007165">
    <property type="term" value="P:signal transduction"/>
    <property type="evidence" value="ECO:0007669"/>
    <property type="project" value="UniProtKB-KW"/>
</dbReference>
<evidence type="ECO:0000256" key="2">
    <source>
        <dbReference type="ARBA" id="ARBA00029447"/>
    </source>
</evidence>
<evidence type="ECO:0000256" key="1">
    <source>
        <dbReference type="ARBA" id="ARBA00022500"/>
    </source>
</evidence>
<feature type="transmembrane region" description="Helical" evidence="5">
    <location>
        <begin position="12"/>
        <end position="30"/>
    </location>
</feature>
<dbReference type="Proteomes" id="UP000238811">
    <property type="component" value="Unassembled WGS sequence"/>
</dbReference>
<keyword evidence="5" id="KW-0472">Membrane</keyword>
<dbReference type="InterPro" id="IPR004089">
    <property type="entry name" value="MCPsignal_dom"/>
</dbReference>
<keyword evidence="5" id="KW-0812">Transmembrane</keyword>
<keyword evidence="3" id="KW-0807">Transducer</keyword>
<dbReference type="GO" id="GO:0005886">
    <property type="term" value="C:plasma membrane"/>
    <property type="evidence" value="ECO:0007669"/>
    <property type="project" value="TreeGrafter"/>
</dbReference>
<feature type="domain" description="Methyl-accepting transducer" evidence="6">
    <location>
        <begin position="378"/>
        <end position="607"/>
    </location>
</feature>
<proteinExistence type="inferred from homology"/>
<dbReference type="PANTHER" id="PTHR43531">
    <property type="entry name" value="PROTEIN ICFG"/>
    <property type="match status" value="1"/>
</dbReference>
<dbReference type="AlphaFoldDB" id="A0A2S9TMR4"/>